<proteinExistence type="predicted"/>
<dbReference type="AlphaFoldDB" id="A0A0F8WI65"/>
<reference evidence="1" key="1">
    <citation type="journal article" date="2015" name="Nature">
        <title>Complex archaea that bridge the gap between prokaryotes and eukaryotes.</title>
        <authorList>
            <person name="Spang A."/>
            <person name="Saw J.H."/>
            <person name="Jorgensen S.L."/>
            <person name="Zaremba-Niedzwiedzka K."/>
            <person name="Martijn J."/>
            <person name="Lind A.E."/>
            <person name="van Eijk R."/>
            <person name="Schleper C."/>
            <person name="Guy L."/>
            <person name="Ettema T.J."/>
        </authorList>
    </citation>
    <scope>NUCLEOTIDE SEQUENCE</scope>
</reference>
<dbReference type="EMBL" id="LAZR01065054">
    <property type="protein sequence ID" value="KKK56323.1"/>
    <property type="molecule type" value="Genomic_DNA"/>
</dbReference>
<organism evidence="1">
    <name type="scientific">marine sediment metagenome</name>
    <dbReference type="NCBI Taxonomy" id="412755"/>
    <lineage>
        <taxon>unclassified sequences</taxon>
        <taxon>metagenomes</taxon>
        <taxon>ecological metagenomes</taxon>
    </lineage>
</organism>
<gene>
    <name evidence="1" type="ORF">LCGC14_3065690</name>
</gene>
<evidence type="ECO:0000313" key="1">
    <source>
        <dbReference type="EMBL" id="KKK56323.1"/>
    </source>
</evidence>
<feature type="non-terminal residue" evidence="1">
    <location>
        <position position="31"/>
    </location>
</feature>
<accession>A0A0F8WI65</accession>
<name>A0A0F8WI65_9ZZZZ</name>
<comment type="caution">
    <text evidence="1">The sequence shown here is derived from an EMBL/GenBank/DDBJ whole genome shotgun (WGS) entry which is preliminary data.</text>
</comment>
<sequence length="31" mass="3554">MTRQSPWIVALGASGPEELQDLRDLLAEWRD</sequence>
<protein>
    <submittedName>
        <fullName evidence="1">Uncharacterized protein</fullName>
    </submittedName>
</protein>